<proteinExistence type="predicted"/>
<gene>
    <name evidence="2" type="ORF">MHEL_34590</name>
</gene>
<feature type="transmembrane region" description="Helical" evidence="1">
    <location>
        <begin position="97"/>
        <end position="115"/>
    </location>
</feature>
<dbReference type="InterPro" id="IPR021218">
    <property type="entry name" value="DUF2784"/>
</dbReference>
<dbReference type="AlphaFoldDB" id="A0A7I7TAQ0"/>
<dbReference type="RefSeq" id="WP_163749325.1">
    <property type="nucleotide sequence ID" value="NZ_AP022596.1"/>
</dbReference>
<keyword evidence="3" id="KW-1185">Reference proteome</keyword>
<keyword evidence="1" id="KW-0812">Transmembrane</keyword>
<accession>A0A7I7TAQ0</accession>
<evidence type="ECO:0000313" key="3">
    <source>
        <dbReference type="Proteomes" id="UP000467148"/>
    </source>
</evidence>
<organism evidence="2 3">
    <name type="scientific">Mycolicibacterium helvum</name>
    <dbReference type="NCBI Taxonomy" id="1534349"/>
    <lineage>
        <taxon>Bacteria</taxon>
        <taxon>Bacillati</taxon>
        <taxon>Actinomycetota</taxon>
        <taxon>Actinomycetes</taxon>
        <taxon>Mycobacteriales</taxon>
        <taxon>Mycobacteriaceae</taxon>
        <taxon>Mycolicibacterium</taxon>
    </lineage>
</organism>
<dbReference type="Pfam" id="PF10861">
    <property type="entry name" value="DUF2784"/>
    <property type="match status" value="1"/>
</dbReference>
<keyword evidence="1" id="KW-1133">Transmembrane helix</keyword>
<evidence type="ECO:0008006" key="4">
    <source>
        <dbReference type="Google" id="ProtNLM"/>
    </source>
</evidence>
<reference evidence="2 3" key="1">
    <citation type="journal article" date="2019" name="Emerg. Microbes Infect.">
        <title>Comprehensive subspecies identification of 175 nontuberculous mycobacteria species based on 7547 genomic profiles.</title>
        <authorList>
            <person name="Matsumoto Y."/>
            <person name="Kinjo T."/>
            <person name="Motooka D."/>
            <person name="Nabeya D."/>
            <person name="Jung N."/>
            <person name="Uechi K."/>
            <person name="Horii T."/>
            <person name="Iida T."/>
            <person name="Fujita J."/>
            <person name="Nakamura S."/>
        </authorList>
    </citation>
    <scope>NUCLEOTIDE SEQUENCE [LARGE SCALE GENOMIC DNA]</scope>
    <source>
        <strain evidence="2 3">JCM 30396</strain>
    </source>
</reference>
<protein>
    <recommendedName>
        <fullName evidence="4">DUF2784 domain-containing protein</fullName>
    </recommendedName>
</protein>
<name>A0A7I7TAQ0_9MYCO</name>
<keyword evidence="1" id="KW-0472">Membrane</keyword>
<sequence>MKKVHFATVAATVVAHFAYLIYLPSGGFLALRWRWTFWVHLPTVGWGICVATLDVPCPLTAIEQRERSLAGMHPLPQSGFVGRYVAGVLFPANRTGVAQKLAFLAALVSWIALAIQSRRQPRSSRRGGSVADIPARHTVPLKT</sequence>
<dbReference type="KEGG" id="mhev:MHEL_34590"/>
<evidence type="ECO:0000256" key="1">
    <source>
        <dbReference type="SAM" id="Phobius"/>
    </source>
</evidence>
<dbReference type="EMBL" id="AP022596">
    <property type="protein sequence ID" value="BBY65216.1"/>
    <property type="molecule type" value="Genomic_DNA"/>
</dbReference>
<dbReference type="Proteomes" id="UP000467148">
    <property type="component" value="Chromosome"/>
</dbReference>
<evidence type="ECO:0000313" key="2">
    <source>
        <dbReference type="EMBL" id="BBY65216.1"/>
    </source>
</evidence>